<evidence type="ECO:0000313" key="2">
    <source>
        <dbReference type="Proteomes" id="UP000252419"/>
    </source>
</evidence>
<dbReference type="Proteomes" id="UP000252419">
    <property type="component" value="Unassembled WGS sequence"/>
</dbReference>
<gene>
    <name evidence="1" type="ORF">TH5_04365</name>
</gene>
<proteinExistence type="predicted"/>
<dbReference type="EMBL" id="JPWA01000003">
    <property type="protein sequence ID" value="RCK07176.1"/>
    <property type="molecule type" value="Genomic_DNA"/>
</dbReference>
<dbReference type="RefSeq" id="WP_114120826.1">
    <property type="nucleotide sequence ID" value="NZ_JPWA01000003.1"/>
</dbReference>
<organism evidence="1 2">
    <name type="scientific">Thalassospira xianhensis MCCC 1A02616</name>
    <dbReference type="NCBI Taxonomy" id="1177929"/>
    <lineage>
        <taxon>Bacteria</taxon>
        <taxon>Pseudomonadati</taxon>
        <taxon>Pseudomonadota</taxon>
        <taxon>Alphaproteobacteria</taxon>
        <taxon>Rhodospirillales</taxon>
        <taxon>Thalassospiraceae</taxon>
        <taxon>Thalassospira</taxon>
    </lineage>
</organism>
<protein>
    <submittedName>
        <fullName evidence="1">Uncharacterized protein</fullName>
    </submittedName>
</protein>
<keyword evidence="2" id="KW-1185">Reference proteome</keyword>
<dbReference type="AlphaFoldDB" id="A0A367UFU2"/>
<evidence type="ECO:0000313" key="1">
    <source>
        <dbReference type="EMBL" id="RCK07176.1"/>
    </source>
</evidence>
<reference evidence="1 2" key="1">
    <citation type="submission" date="2014-07" db="EMBL/GenBank/DDBJ databases">
        <title>Draft genome sequence of Thalassospira xianhensis P-4 (MCCC 1A02616).</title>
        <authorList>
            <person name="Lai Q."/>
            <person name="Shao Z."/>
        </authorList>
    </citation>
    <scope>NUCLEOTIDE SEQUENCE [LARGE SCALE GENOMIC DNA]</scope>
    <source>
        <strain evidence="1 2">MCCC 1A02616</strain>
    </source>
</reference>
<comment type="caution">
    <text evidence="1">The sequence shown here is derived from an EMBL/GenBank/DDBJ whole genome shotgun (WGS) entry which is preliminary data.</text>
</comment>
<accession>A0A367UFU2</accession>
<name>A0A367UFU2_9PROT</name>
<sequence>MDTMTMNCRSSMFENSVQSIKLGVEDFSANNNQRVLSAIRNFYSGLLLLGKEVLITSSPNSDPDLLLASSYQPLPDGKGGMKINPSAATIDFDQLLKRLRQFGKPVSKEERGALEDLKEARNQIEHGHIPHGHEKLRELISSLFPLTINWFEILGEDPKHHLDHAYAVMLEMHKVFEAELRRCRNSYQNVDFYSDSLNGEALICPSCGSTLIEQLASENTNQSKMKLRCRSCGTTPEAEDVIVETLETVLGYEAYIRMTDTGEDGPIYLCSFCGKDTFVDFEETCAACGYTVEMKNCALCSSNIETELRLEGSDLCGYCRYKMEKD</sequence>